<dbReference type="InterPro" id="IPR016630">
    <property type="entry name" value="UCP015278"/>
</dbReference>
<evidence type="ECO:0000313" key="2">
    <source>
        <dbReference type="Proteomes" id="UP001429601"/>
    </source>
</evidence>
<evidence type="ECO:0000313" key="1">
    <source>
        <dbReference type="EMBL" id="NID06719.1"/>
    </source>
</evidence>
<keyword evidence="2" id="KW-1185">Reference proteome</keyword>
<accession>A0ABX0QA83</accession>
<gene>
    <name evidence="1" type="ORF">HBF26_17635</name>
</gene>
<organism evidence="1 2">
    <name type="scientific">Luteibacter jiangsuensis</name>
    <dbReference type="NCBI Taxonomy" id="637577"/>
    <lineage>
        <taxon>Bacteria</taxon>
        <taxon>Pseudomonadati</taxon>
        <taxon>Pseudomonadota</taxon>
        <taxon>Gammaproteobacteria</taxon>
        <taxon>Lysobacterales</taxon>
        <taxon>Rhodanobacteraceae</taxon>
        <taxon>Luteibacter</taxon>
    </lineage>
</organism>
<reference evidence="1 2" key="1">
    <citation type="journal article" date="2011" name="Curr. Microbiol.">
        <title>Luteibacter jiangsuensis sp. nov.: a methamidophos-degrading bacterium isolated from a methamidophos-manufacturing factory.</title>
        <authorList>
            <person name="Wang L."/>
            <person name="Wang G.L."/>
            <person name="Li S.P."/>
            <person name="Jiang J.D."/>
        </authorList>
    </citation>
    <scope>NUCLEOTIDE SEQUENCE [LARGE SCALE GENOMIC DNA]</scope>
    <source>
        <strain evidence="1 2">CGMCC 1.10133</strain>
    </source>
</reference>
<dbReference type="Proteomes" id="UP001429601">
    <property type="component" value="Unassembled WGS sequence"/>
</dbReference>
<comment type="caution">
    <text evidence="1">The sequence shown here is derived from an EMBL/GenBank/DDBJ whole genome shotgun (WGS) entry which is preliminary data.</text>
</comment>
<name>A0ABX0QA83_9GAMM</name>
<dbReference type="RefSeq" id="WP_167129337.1">
    <property type="nucleotide sequence ID" value="NZ_JAAQQR010000010.1"/>
</dbReference>
<dbReference type="Pfam" id="PF10004">
    <property type="entry name" value="DUF2247"/>
    <property type="match status" value="1"/>
</dbReference>
<sequence length="147" mass="16966">MSWAELAYGLDRHFISSRGVVDYAIDSLSIDSPEAHYELAGLDGADPNDVKDLLARLSRSERSEGRMRCIWIYLTLLWVYRNQDSYSDVFQVAELLYADFDYPECMASIIRYMPPKQPGRGGKTELLENWRVLLEDCRTRLLPNPGR</sequence>
<dbReference type="EMBL" id="JAAQQR010000010">
    <property type="protein sequence ID" value="NID06719.1"/>
    <property type="molecule type" value="Genomic_DNA"/>
</dbReference>
<proteinExistence type="predicted"/>
<protein>
    <submittedName>
        <fullName evidence="1">DUF2247 family protein</fullName>
    </submittedName>
</protein>